<evidence type="ECO:0000313" key="9">
    <source>
        <dbReference type="Proteomes" id="UP000774130"/>
    </source>
</evidence>
<keyword evidence="3 6" id="KW-0812">Transmembrane</keyword>
<keyword evidence="2 6" id="KW-1003">Cell membrane</keyword>
<dbReference type="RefSeq" id="WP_218327472.1">
    <property type="nucleotide sequence ID" value="NZ_JAHUZB010000009.1"/>
</dbReference>
<proteinExistence type="inferred from homology"/>
<sequence>MKTDAYPALPKKLITLLKYLGIIAALVLIYIIFHNGVAPFQHHLYAFILKAGIFGPMFFILFQIIQVVIPILPGGLSLSLGVLAFGSTWGFIYNYLGIVMGSIISFLLIRKFGKPLIQQLVSEKNYQKIMHYLDNKQRFTRFFALAILFPVAPDDLLCMVAGLSKMKLKTFTLIIILAKPFSIFAYGYGLTFLLQHI</sequence>
<feature type="transmembrane region" description="Helical" evidence="6">
    <location>
        <begin position="16"/>
        <end position="33"/>
    </location>
</feature>
<evidence type="ECO:0000259" key="7">
    <source>
        <dbReference type="Pfam" id="PF09335"/>
    </source>
</evidence>
<comment type="similarity">
    <text evidence="6">Belongs to the TVP38/TMEM64 family.</text>
</comment>
<evidence type="ECO:0000313" key="8">
    <source>
        <dbReference type="EMBL" id="MBV7392259.1"/>
    </source>
</evidence>
<dbReference type="InterPro" id="IPR015414">
    <property type="entry name" value="TMEM64"/>
</dbReference>
<feature type="transmembrane region" description="Helical" evidence="6">
    <location>
        <begin position="45"/>
        <end position="72"/>
    </location>
</feature>
<evidence type="ECO:0000256" key="1">
    <source>
        <dbReference type="ARBA" id="ARBA00004651"/>
    </source>
</evidence>
<dbReference type="PANTHER" id="PTHR12677">
    <property type="entry name" value="GOLGI APPARATUS MEMBRANE PROTEIN TVP38-RELATED"/>
    <property type="match status" value="1"/>
</dbReference>
<feature type="domain" description="VTT" evidence="7">
    <location>
        <begin position="74"/>
        <end position="188"/>
    </location>
</feature>
<comment type="caution">
    <text evidence="8">The sequence shown here is derived from an EMBL/GenBank/DDBJ whole genome shotgun (WGS) entry which is preliminary data.</text>
</comment>
<feature type="transmembrane region" description="Helical" evidence="6">
    <location>
        <begin position="92"/>
        <end position="109"/>
    </location>
</feature>
<keyword evidence="5 6" id="KW-0472">Membrane</keyword>
<dbReference type="InterPro" id="IPR032816">
    <property type="entry name" value="VTT_dom"/>
</dbReference>
<accession>A0ABS6THK4</accession>
<evidence type="ECO:0000256" key="2">
    <source>
        <dbReference type="ARBA" id="ARBA00022475"/>
    </source>
</evidence>
<dbReference type="EMBL" id="JAHUZB010000009">
    <property type="protein sequence ID" value="MBV7392259.1"/>
    <property type="molecule type" value="Genomic_DNA"/>
</dbReference>
<dbReference type="Pfam" id="PF09335">
    <property type="entry name" value="VTT_dom"/>
    <property type="match status" value="1"/>
</dbReference>
<reference evidence="8 9" key="1">
    <citation type="submission" date="2021-06" db="EMBL/GenBank/DDBJ databases">
        <title>Enterococcus alishanensis sp. nov., a novel lactic acid bacterium isolated from fresh coffee beans.</title>
        <authorList>
            <person name="Chen Y.-S."/>
        </authorList>
    </citation>
    <scope>NUCLEOTIDE SEQUENCE [LARGE SCALE GENOMIC DNA]</scope>
    <source>
        <strain evidence="8 9">ALS3</strain>
    </source>
</reference>
<evidence type="ECO:0000256" key="4">
    <source>
        <dbReference type="ARBA" id="ARBA00022989"/>
    </source>
</evidence>
<dbReference type="PANTHER" id="PTHR12677:SF49">
    <property type="entry name" value="TVP38_TMEM64 FAMILY MEMBRANE PROTEIN"/>
    <property type="match status" value="1"/>
</dbReference>
<keyword evidence="9" id="KW-1185">Reference proteome</keyword>
<protein>
    <recommendedName>
        <fullName evidence="6">TVP38/TMEM64 family membrane protein</fullName>
    </recommendedName>
</protein>
<gene>
    <name evidence="8" type="ORF">KUA55_16370</name>
</gene>
<feature type="transmembrane region" description="Helical" evidence="6">
    <location>
        <begin position="142"/>
        <end position="164"/>
    </location>
</feature>
<evidence type="ECO:0000256" key="6">
    <source>
        <dbReference type="RuleBase" id="RU366058"/>
    </source>
</evidence>
<name>A0ABS6THK4_9ENTE</name>
<keyword evidence="4 6" id="KW-1133">Transmembrane helix</keyword>
<evidence type="ECO:0000256" key="5">
    <source>
        <dbReference type="ARBA" id="ARBA00023136"/>
    </source>
</evidence>
<evidence type="ECO:0000256" key="3">
    <source>
        <dbReference type="ARBA" id="ARBA00022692"/>
    </source>
</evidence>
<feature type="transmembrane region" description="Helical" evidence="6">
    <location>
        <begin position="170"/>
        <end position="194"/>
    </location>
</feature>
<dbReference type="Proteomes" id="UP000774130">
    <property type="component" value="Unassembled WGS sequence"/>
</dbReference>
<organism evidence="8 9">
    <name type="scientific">Enterococcus alishanensis</name>
    <dbReference type="NCBI Taxonomy" id="1303817"/>
    <lineage>
        <taxon>Bacteria</taxon>
        <taxon>Bacillati</taxon>
        <taxon>Bacillota</taxon>
        <taxon>Bacilli</taxon>
        <taxon>Lactobacillales</taxon>
        <taxon>Enterococcaceae</taxon>
        <taxon>Enterococcus</taxon>
    </lineage>
</organism>
<comment type="subcellular location">
    <subcellularLocation>
        <location evidence="1 6">Cell membrane</location>
        <topology evidence="1 6">Multi-pass membrane protein</topology>
    </subcellularLocation>
</comment>